<gene>
    <name evidence="1" type="ORF">AB8998_29800</name>
</gene>
<dbReference type="RefSeq" id="WP_342928282.1">
    <property type="nucleotide sequence ID" value="NZ_JBGEDP010000002.1"/>
</dbReference>
<proteinExistence type="predicted"/>
<reference evidence="1 2" key="1">
    <citation type="submission" date="2024-08" db="EMBL/GenBank/DDBJ databases">
        <title>Mycobacterium servetensis sp. nov., a novel rapid-growing mycobacterial species recovered from a human patient in Zaragoza, Spain.</title>
        <authorList>
            <person name="Tristancho-Baro A.I."/>
            <person name="Buenestado-Serrano S."/>
            <person name="Garcia De Viedma D."/>
            <person name="Milagro-Beamonte A."/>
            <person name="Burillo N."/>
            <person name="Sanz S."/>
            <person name="Lopez-Calleja A.I."/>
            <person name="Penas-Utrilla D."/>
            <person name="Guardingo M."/>
            <person name="Garcia M.J."/>
            <person name="Vinuelas-Bayon J."/>
        </authorList>
    </citation>
    <scope>NUCLEOTIDE SEQUENCE [LARGE SCALE GENOMIC DNA]</scope>
    <source>
        <strain evidence="2">HUMS_12744610</strain>
    </source>
</reference>
<organism evidence="1 2">
    <name type="scientific">Mycobacterium servetii</name>
    <dbReference type="NCBI Taxonomy" id="3237418"/>
    <lineage>
        <taxon>Bacteria</taxon>
        <taxon>Bacillati</taxon>
        <taxon>Actinomycetota</taxon>
        <taxon>Actinomycetes</taxon>
        <taxon>Mycobacteriales</taxon>
        <taxon>Mycobacteriaceae</taxon>
        <taxon>Mycobacterium</taxon>
    </lineage>
</organism>
<dbReference type="Proteomes" id="UP001564760">
    <property type="component" value="Unassembled WGS sequence"/>
</dbReference>
<sequence length="55" mass="6107">MSGTVSLTTTDQQMRLTGRWVDCTISRCPESELGELASEIGHLIDVLSSLVERRQ</sequence>
<comment type="caution">
    <text evidence="1">The sequence shown here is derived from an EMBL/GenBank/DDBJ whole genome shotgun (WGS) entry which is preliminary data.</text>
</comment>
<protein>
    <submittedName>
        <fullName evidence="1">Uncharacterized protein</fullName>
    </submittedName>
</protein>
<name>A0ABV4C8L1_9MYCO</name>
<evidence type="ECO:0000313" key="1">
    <source>
        <dbReference type="EMBL" id="MEY8018874.1"/>
    </source>
</evidence>
<accession>A0ABV4C8L1</accession>
<keyword evidence="2" id="KW-1185">Reference proteome</keyword>
<evidence type="ECO:0000313" key="2">
    <source>
        <dbReference type="Proteomes" id="UP001564760"/>
    </source>
</evidence>
<dbReference type="EMBL" id="JBGEDP010000002">
    <property type="protein sequence ID" value="MEY8018874.1"/>
    <property type="molecule type" value="Genomic_DNA"/>
</dbReference>